<feature type="domain" description="NACHT C-terminal Alpha/Beta" evidence="3">
    <location>
        <begin position="709"/>
        <end position="843"/>
    </location>
</feature>
<protein>
    <submittedName>
        <fullName evidence="5">PBS lyase</fullName>
    </submittedName>
</protein>
<dbReference type="Pfam" id="PF22730">
    <property type="entry name" value="NCC-H"/>
    <property type="match status" value="1"/>
</dbReference>
<name>A0ABY5ASM2_9CYAN</name>
<dbReference type="InterPro" id="IPR054611">
    <property type="entry name" value="NCAB"/>
</dbReference>
<organism evidence="5 6">
    <name type="scientific">Phormidium yuhuli AB48</name>
    <dbReference type="NCBI Taxonomy" id="2940671"/>
    <lineage>
        <taxon>Bacteria</taxon>
        <taxon>Bacillati</taxon>
        <taxon>Cyanobacteriota</taxon>
        <taxon>Cyanophyceae</taxon>
        <taxon>Oscillatoriophycideae</taxon>
        <taxon>Oscillatoriales</taxon>
        <taxon>Oscillatoriaceae</taxon>
        <taxon>Phormidium</taxon>
        <taxon>Phormidium yuhuli</taxon>
    </lineage>
</organism>
<keyword evidence="1" id="KW-0042">Antenna complex</keyword>
<keyword evidence="5" id="KW-0456">Lyase</keyword>
<evidence type="ECO:0000256" key="2">
    <source>
        <dbReference type="ARBA" id="ARBA00022738"/>
    </source>
</evidence>
<sequence>MTNSTPTPADALIAALHEPGREQLLDLVQNPLRLTLLCMIWDGSSLPDTQAELYERYLRKIYEWNRNLHELEKYAERCGTTTTKLKHTLNRQLGELAKAALNLPQERFRLSQALVEEHLGEESDQTSLGYLALRLGWLNRVGRDGRGDSIFAFYHATFQEYFAALAVEDWDYFLPRNHVDFPVAGKEYRIFEKQWKPVILCWLGRGDVKGEEKEEFIRALVEFEDGCENFYGYRAYFLASAGISDFKKCTFADEIVQQIITWSFGYFNPEEQNWFTFLAPLEQEARVTILQMCHAIVVDSLVELLDHTQDKSRRMLVAASLVQIDPTNQDALIALFEQINPATDIDKCKGEKYSIEQINTVLNTAIYTLANLIKDDESILKQIDMALANLSHSAPNEFTTMQALKILEKFGIADEANITALIKLISTTEDNSIRRQAAEILQKVLSKRDSDQGLKLNLDLNKAIATAIMCIIFLVVREQQYTGSIRHKVQRVAHSTRDTWLQLVSEEFSKSSFNNRFKPVSISSSSEGIPIVFVKRFSSFKIKNNLTLKEWKLLFKQLCLKTFIESEVSLPSKIYQDVSIKLEKNFSKALYEVIKEDIATNNQALFGVLEQIFRKFNLKYQQRQQANEQIAALVITLKNNLSAESYQNNFEQFEKCYEVIWTCAENLPYPDFYQAWHNPPTTPHPEVEDNTPATPTPFTQQCNLALLPQILNQALQTHPVNHQPICIDGSRFSDPSNPALQIYTTLKKAGCPPSPDGKPRTIAELQAYCDDDLSDHQIALILYEEPTDPPPQGFDITVLNQLARFSHPPIAVILPQPLPECRLPQFLEHNPNLITTLLQWLQHLKT</sequence>
<dbReference type="Proteomes" id="UP001056708">
    <property type="component" value="Chromosome"/>
</dbReference>
<evidence type="ECO:0000259" key="3">
    <source>
        <dbReference type="Pfam" id="PF22724"/>
    </source>
</evidence>
<keyword evidence="2" id="KW-0605">Phycobilisome</keyword>
<evidence type="ECO:0000256" key="1">
    <source>
        <dbReference type="ARBA" id="ARBA00022549"/>
    </source>
</evidence>
<dbReference type="SUPFAM" id="SSF48371">
    <property type="entry name" value="ARM repeat"/>
    <property type="match status" value="1"/>
</dbReference>
<dbReference type="EMBL" id="CP098611">
    <property type="protein sequence ID" value="USR91906.1"/>
    <property type="molecule type" value="Genomic_DNA"/>
</dbReference>
<dbReference type="InterPro" id="IPR016024">
    <property type="entry name" value="ARM-type_fold"/>
</dbReference>
<evidence type="ECO:0000259" key="4">
    <source>
        <dbReference type="Pfam" id="PF22730"/>
    </source>
</evidence>
<dbReference type="GO" id="GO:0016829">
    <property type="term" value="F:lyase activity"/>
    <property type="evidence" value="ECO:0007669"/>
    <property type="project" value="UniProtKB-KW"/>
</dbReference>
<dbReference type="Gene3D" id="1.25.10.10">
    <property type="entry name" value="Leucine-rich Repeat Variant"/>
    <property type="match status" value="1"/>
</dbReference>
<dbReference type="InterPro" id="IPR054570">
    <property type="entry name" value="NCC-H_dom"/>
</dbReference>
<dbReference type="RefSeq" id="WP_252663933.1">
    <property type="nucleotide sequence ID" value="NZ_CP098611.1"/>
</dbReference>
<reference evidence="5" key="1">
    <citation type="submission" date="2022-06" db="EMBL/GenBank/DDBJ databases">
        <title>Genome sequence of Phormidium yuhuli AB48 isolated from an industrial photobioreactor environment.</title>
        <authorList>
            <person name="Qiu Y."/>
            <person name="Noonan A.J.C."/>
            <person name="Dofher K."/>
            <person name="Koch M."/>
            <person name="Kieft B."/>
            <person name="Lin X."/>
            <person name="Ziels R.M."/>
            <person name="Hallam S.J."/>
        </authorList>
    </citation>
    <scope>NUCLEOTIDE SEQUENCE</scope>
    <source>
        <strain evidence="5">AB48</strain>
    </source>
</reference>
<dbReference type="Pfam" id="PF22724">
    <property type="entry name" value="NCAB1"/>
    <property type="match status" value="1"/>
</dbReference>
<keyword evidence="6" id="KW-1185">Reference proteome</keyword>
<gene>
    <name evidence="5" type="ORF">NEA10_04025</name>
</gene>
<accession>A0ABY5ASM2</accession>
<proteinExistence type="predicted"/>
<feature type="domain" description="NACHT C-terminal Cysteine and Histidine-containing" evidence="4">
    <location>
        <begin position="649"/>
        <end position="677"/>
    </location>
</feature>
<dbReference type="InterPro" id="IPR011989">
    <property type="entry name" value="ARM-like"/>
</dbReference>
<evidence type="ECO:0000313" key="6">
    <source>
        <dbReference type="Proteomes" id="UP001056708"/>
    </source>
</evidence>
<evidence type="ECO:0000313" key="5">
    <source>
        <dbReference type="EMBL" id="USR91906.1"/>
    </source>
</evidence>